<reference evidence="2" key="1">
    <citation type="submission" date="2017-03" db="EMBL/GenBank/DDBJ databases">
        <title>Genomes of endolithic fungi from Antarctica.</title>
        <authorList>
            <person name="Coleine C."/>
            <person name="Masonjones S."/>
            <person name="Stajich J.E."/>
        </authorList>
    </citation>
    <scope>NUCLEOTIDE SEQUENCE [LARGE SCALE GENOMIC DNA]</scope>
    <source>
        <strain evidence="2">CCFEE 5527</strain>
    </source>
</reference>
<evidence type="ECO:0000313" key="1">
    <source>
        <dbReference type="EMBL" id="OQN98997.1"/>
    </source>
</evidence>
<dbReference type="InParanoid" id="A0A1V8SIX7"/>
<protein>
    <submittedName>
        <fullName evidence="1">Uncharacterized protein</fullName>
    </submittedName>
</protein>
<dbReference type="EMBL" id="NAJO01000042">
    <property type="protein sequence ID" value="OQN98997.1"/>
    <property type="molecule type" value="Genomic_DNA"/>
</dbReference>
<accession>A0A1V8SIX7</accession>
<dbReference type="AlphaFoldDB" id="A0A1V8SIX7"/>
<dbReference type="Proteomes" id="UP000192596">
    <property type="component" value="Unassembled WGS sequence"/>
</dbReference>
<comment type="caution">
    <text evidence="1">The sequence shown here is derived from an EMBL/GenBank/DDBJ whole genome shotgun (WGS) entry which is preliminary data.</text>
</comment>
<proteinExistence type="predicted"/>
<keyword evidence="2" id="KW-1185">Reference proteome</keyword>
<sequence length="121" mass="13947">MRKTCATPALDELADAAKFKIAASFLTLPTELRFFSYNMVAVRNLALSAEERQSCKSEIREKHKDTQQRLEDLKALLFFAGWMGQALFYWPRAFPGPYDEDENLDMLMVFGDNKDDIDDKL</sequence>
<evidence type="ECO:0000313" key="2">
    <source>
        <dbReference type="Proteomes" id="UP000192596"/>
    </source>
</evidence>
<name>A0A1V8SIX7_9PEZI</name>
<organism evidence="1 2">
    <name type="scientific">Cryoendolithus antarcticus</name>
    <dbReference type="NCBI Taxonomy" id="1507870"/>
    <lineage>
        <taxon>Eukaryota</taxon>
        <taxon>Fungi</taxon>
        <taxon>Dikarya</taxon>
        <taxon>Ascomycota</taxon>
        <taxon>Pezizomycotina</taxon>
        <taxon>Dothideomycetes</taxon>
        <taxon>Dothideomycetidae</taxon>
        <taxon>Cladosporiales</taxon>
        <taxon>Cladosporiaceae</taxon>
        <taxon>Cryoendolithus</taxon>
    </lineage>
</organism>
<gene>
    <name evidence="1" type="ORF">B0A48_14858</name>
</gene>